<name>A0A848KLK4_9NOCA</name>
<dbReference type="InterPro" id="IPR002539">
    <property type="entry name" value="MaoC-like_dom"/>
</dbReference>
<proteinExistence type="inferred from homology"/>
<dbReference type="Gene3D" id="3.10.129.10">
    <property type="entry name" value="Hotdog Thioesterase"/>
    <property type="match status" value="1"/>
</dbReference>
<reference evidence="3 4" key="1">
    <citation type="submission" date="2019-05" db="EMBL/GenBank/DDBJ databases">
        <authorList>
            <person name="Lee S.D."/>
        </authorList>
    </citation>
    <scope>NUCLEOTIDE SEQUENCE [LARGE SCALE GENOMIC DNA]</scope>
    <source>
        <strain evidence="3 4">YC2-7</strain>
    </source>
</reference>
<evidence type="ECO:0000313" key="3">
    <source>
        <dbReference type="EMBL" id="NMN97532.1"/>
    </source>
</evidence>
<dbReference type="SUPFAM" id="SSF54637">
    <property type="entry name" value="Thioesterase/thiol ester dehydrase-isomerase"/>
    <property type="match status" value="1"/>
</dbReference>
<evidence type="ECO:0000259" key="2">
    <source>
        <dbReference type="Pfam" id="PF01575"/>
    </source>
</evidence>
<dbReference type="Pfam" id="PF01575">
    <property type="entry name" value="MaoC_dehydratas"/>
    <property type="match status" value="1"/>
</dbReference>
<comment type="caution">
    <text evidence="3">The sequence shown here is derived from an EMBL/GenBank/DDBJ whole genome shotgun (WGS) entry which is preliminary data.</text>
</comment>
<dbReference type="InterPro" id="IPR029069">
    <property type="entry name" value="HotDog_dom_sf"/>
</dbReference>
<keyword evidence="4" id="KW-1185">Reference proteome</keyword>
<accession>A0A848KLK4</accession>
<dbReference type="AlphaFoldDB" id="A0A848KLK4"/>
<sequence>MGDDGPAKFAEDLAVGTIIDLGTYSVTHGEIIAFATQWDPLPFHIDQAAAESGYFGGLIASGIHSLAIFQRLAALGAYRHWSIIAGRALRDVELRRPVRPGITLSGSIRIDAVTPTRPDRSAVTTTGLLTAAGETVLSSVTDSIVRNRPEV</sequence>
<protein>
    <submittedName>
        <fullName evidence="3">Dehydratase</fullName>
    </submittedName>
</protein>
<comment type="similarity">
    <text evidence="1">Belongs to the enoyl-CoA hydratase/isomerase family.</text>
</comment>
<gene>
    <name evidence="3" type="ORF">FGL95_21070</name>
</gene>
<dbReference type="Proteomes" id="UP000535543">
    <property type="component" value="Unassembled WGS sequence"/>
</dbReference>
<reference evidence="3 4" key="2">
    <citation type="submission" date="2020-06" db="EMBL/GenBank/DDBJ databases">
        <title>Antribacter stalactiti gen. nov., sp. nov., a new member of the family Nacardiaceae isolated from a cave.</title>
        <authorList>
            <person name="Kim I.S."/>
        </authorList>
    </citation>
    <scope>NUCLEOTIDE SEQUENCE [LARGE SCALE GENOMIC DNA]</scope>
    <source>
        <strain evidence="3 4">YC2-7</strain>
    </source>
</reference>
<dbReference type="RefSeq" id="WP_169590447.1">
    <property type="nucleotide sequence ID" value="NZ_VCQU01000007.1"/>
</dbReference>
<organism evidence="3 4">
    <name type="scientific">Antrihabitans stalactiti</name>
    <dbReference type="NCBI Taxonomy" id="2584121"/>
    <lineage>
        <taxon>Bacteria</taxon>
        <taxon>Bacillati</taxon>
        <taxon>Actinomycetota</taxon>
        <taxon>Actinomycetes</taxon>
        <taxon>Mycobacteriales</taxon>
        <taxon>Nocardiaceae</taxon>
        <taxon>Antrihabitans</taxon>
    </lineage>
</organism>
<evidence type="ECO:0000313" key="4">
    <source>
        <dbReference type="Proteomes" id="UP000535543"/>
    </source>
</evidence>
<feature type="domain" description="MaoC-like" evidence="2">
    <location>
        <begin position="23"/>
        <end position="126"/>
    </location>
</feature>
<dbReference type="EMBL" id="VCQU01000007">
    <property type="protein sequence ID" value="NMN97532.1"/>
    <property type="molecule type" value="Genomic_DNA"/>
</dbReference>
<evidence type="ECO:0000256" key="1">
    <source>
        <dbReference type="ARBA" id="ARBA00005254"/>
    </source>
</evidence>